<evidence type="ECO:0000313" key="6">
    <source>
        <dbReference type="Proteomes" id="UP001569414"/>
    </source>
</evidence>
<dbReference type="Gene3D" id="3.40.309.10">
    <property type="entry name" value="Aldehyde Dehydrogenase, Chain A, domain 2"/>
    <property type="match status" value="1"/>
</dbReference>
<dbReference type="InterPro" id="IPR015590">
    <property type="entry name" value="Aldehyde_DH_dom"/>
</dbReference>
<dbReference type="Gene3D" id="3.40.605.10">
    <property type="entry name" value="Aldehyde Dehydrogenase, Chain A, domain 1"/>
    <property type="match status" value="1"/>
</dbReference>
<keyword evidence="2" id="KW-0521">NADP</keyword>
<proteinExistence type="inferred from homology"/>
<dbReference type="RefSeq" id="WP_371844191.1">
    <property type="nucleotide sequence ID" value="NZ_JBGMEL010000014.1"/>
</dbReference>
<dbReference type="PROSITE" id="PS00070">
    <property type="entry name" value="ALDEHYDE_DEHYDR_CYS"/>
    <property type="match status" value="1"/>
</dbReference>
<evidence type="ECO:0000256" key="3">
    <source>
        <dbReference type="ARBA" id="ARBA00023002"/>
    </source>
</evidence>
<name>A0ABV4NRW4_9GAMM</name>
<gene>
    <name evidence="5" type="ORF">ACCI51_14085</name>
</gene>
<dbReference type="InterPro" id="IPR016160">
    <property type="entry name" value="Ald_DH_CS_CYS"/>
</dbReference>
<keyword evidence="3" id="KW-0560">Oxidoreductase</keyword>
<dbReference type="InterPro" id="IPR016162">
    <property type="entry name" value="Ald_DH_N"/>
</dbReference>
<comment type="similarity">
    <text evidence="1">Belongs to the aldehyde dehydrogenase family.</text>
</comment>
<sequence>MANSKRPLISINPFNGETLKTFQEMSSEDIEKAIGRADEAFLEWSNRSFDERSAILKRAGQLFEERTEALARLMAQEMGKKMSDGRGELALCAEIFRYYAEEGERILAPQHLSTREGEGTLLFQPLGVVYGIQPWNFPFYQPTRFTASNLIAGNVVLTKHASNVPQCAETFAQLLFDAGVPESVYTNLPVTSGGAASIIDDDRVKGISFTGSNAAGARVAEQAGRNVKKTIMELGGVDPFIVIEDADLDLTIERFMEGKLGNCGQICLAAKRIILTEPIAKEFLQRATKLFQALKPGNPLEESTDYGPLCTEKAAEQLEEQVNQSVTAGARLLVGGKRKGAFIEPGILTEIPEGSPAAEEELFGPIACVWIVPDEEAAIKMANDSPFGLGGSVYTRDHERGHRVAEQLECGTAFVNHAASSYASMPMGGVKKSGYGRELGELGIKEFVNQKLIRHFD</sequence>
<feature type="domain" description="Aldehyde dehydrogenase" evidence="4">
    <location>
        <begin position="6"/>
        <end position="452"/>
    </location>
</feature>
<dbReference type="InterPro" id="IPR047110">
    <property type="entry name" value="GABD/Sad-like"/>
</dbReference>
<dbReference type="Pfam" id="PF00171">
    <property type="entry name" value="Aldedh"/>
    <property type="match status" value="1"/>
</dbReference>
<organism evidence="5 6">
    <name type="scientific">Microbulbifer echini</name>
    <dbReference type="NCBI Taxonomy" id="1529067"/>
    <lineage>
        <taxon>Bacteria</taxon>
        <taxon>Pseudomonadati</taxon>
        <taxon>Pseudomonadota</taxon>
        <taxon>Gammaproteobacteria</taxon>
        <taxon>Cellvibrionales</taxon>
        <taxon>Microbulbiferaceae</taxon>
        <taxon>Microbulbifer</taxon>
    </lineage>
</organism>
<reference evidence="5 6" key="1">
    <citation type="submission" date="2024-08" db="EMBL/GenBank/DDBJ databases">
        <authorList>
            <person name="Ishaq N."/>
        </authorList>
    </citation>
    <scope>NUCLEOTIDE SEQUENCE [LARGE SCALE GENOMIC DNA]</scope>
    <source>
        <strain evidence="5 6">JCM 30400</strain>
    </source>
</reference>
<protein>
    <submittedName>
        <fullName evidence="5">NAD-dependent succinate-semialdehyde dehydrogenase</fullName>
    </submittedName>
</protein>
<dbReference type="Proteomes" id="UP001569414">
    <property type="component" value="Unassembled WGS sequence"/>
</dbReference>
<comment type="caution">
    <text evidence="5">The sequence shown here is derived from an EMBL/GenBank/DDBJ whole genome shotgun (WGS) entry which is preliminary data.</text>
</comment>
<keyword evidence="6" id="KW-1185">Reference proteome</keyword>
<evidence type="ECO:0000259" key="4">
    <source>
        <dbReference type="Pfam" id="PF00171"/>
    </source>
</evidence>
<accession>A0ABV4NRW4</accession>
<dbReference type="CDD" id="cd07100">
    <property type="entry name" value="ALDH_SSADH1_GabD1"/>
    <property type="match status" value="1"/>
</dbReference>
<evidence type="ECO:0000256" key="1">
    <source>
        <dbReference type="ARBA" id="ARBA00009986"/>
    </source>
</evidence>
<evidence type="ECO:0000313" key="5">
    <source>
        <dbReference type="EMBL" id="MFA0791681.1"/>
    </source>
</evidence>
<dbReference type="PANTHER" id="PTHR43217:SF2">
    <property type="entry name" value="SUCCINATE-SEMIALDEHYDE DEHYDROGENASE [NADP(+)]"/>
    <property type="match status" value="1"/>
</dbReference>
<evidence type="ECO:0000256" key="2">
    <source>
        <dbReference type="ARBA" id="ARBA00022857"/>
    </source>
</evidence>
<dbReference type="InterPro" id="IPR044148">
    <property type="entry name" value="ALDH_GabD1-like"/>
</dbReference>
<dbReference type="SUPFAM" id="SSF53720">
    <property type="entry name" value="ALDH-like"/>
    <property type="match status" value="1"/>
</dbReference>
<dbReference type="PANTHER" id="PTHR43217">
    <property type="entry name" value="SUCCINATE SEMIALDEHYDE DEHYDROGENASE [NAD(P)+] SAD"/>
    <property type="match status" value="1"/>
</dbReference>
<dbReference type="InterPro" id="IPR016161">
    <property type="entry name" value="Ald_DH/histidinol_DH"/>
</dbReference>
<dbReference type="EMBL" id="JBGMEL010000014">
    <property type="protein sequence ID" value="MFA0791681.1"/>
    <property type="molecule type" value="Genomic_DNA"/>
</dbReference>
<dbReference type="InterPro" id="IPR016163">
    <property type="entry name" value="Ald_DH_C"/>
</dbReference>